<reference evidence="1 2" key="1">
    <citation type="submission" date="2018-06" db="EMBL/GenBank/DDBJ databases">
        <authorList>
            <consortium name="Pathogen Informatics"/>
            <person name="Doyle S."/>
        </authorList>
    </citation>
    <scope>NUCLEOTIDE SEQUENCE [LARGE SCALE GENOMIC DNA]</scope>
    <source>
        <strain evidence="1 2">NCTC10211</strain>
    </source>
</reference>
<dbReference type="Proteomes" id="UP000254765">
    <property type="component" value="Unassembled WGS sequence"/>
</dbReference>
<accession>A0A379Z0N1</accession>
<name>A0A379Z0N1_SERMA</name>
<sequence length="173" mass="19675">MALNAEKYQRQRQQLAEQYAPGQAAVRKEQEVGKALKALYDGRLLTEREYHTASRMQQQEMTRQRLKAETDALAAPGMNIAGDVDPVARLNNQLVQQQAQYQAYYQQGLLDKQRYEQLMQASTQESSDAQYQQALSLFGGQSRVHKMALGLVDMTRGTDLRHDVRSADRDAKL</sequence>
<evidence type="ECO:0000313" key="2">
    <source>
        <dbReference type="Proteomes" id="UP000254765"/>
    </source>
</evidence>
<protein>
    <recommendedName>
        <fullName evidence="3">Phage tail tape measure protein</fullName>
    </recommendedName>
</protein>
<proteinExistence type="predicted"/>
<evidence type="ECO:0000313" key="1">
    <source>
        <dbReference type="EMBL" id="SUI53357.1"/>
    </source>
</evidence>
<dbReference type="EMBL" id="UGYK01000002">
    <property type="protein sequence ID" value="SUI53357.1"/>
    <property type="molecule type" value="Genomic_DNA"/>
</dbReference>
<gene>
    <name evidence="1" type="ORF">NCTC10211_02900</name>
</gene>
<evidence type="ECO:0008006" key="3">
    <source>
        <dbReference type="Google" id="ProtNLM"/>
    </source>
</evidence>
<organism evidence="1 2">
    <name type="scientific">Serratia marcescens</name>
    <dbReference type="NCBI Taxonomy" id="615"/>
    <lineage>
        <taxon>Bacteria</taxon>
        <taxon>Pseudomonadati</taxon>
        <taxon>Pseudomonadota</taxon>
        <taxon>Gammaproteobacteria</taxon>
        <taxon>Enterobacterales</taxon>
        <taxon>Yersiniaceae</taxon>
        <taxon>Serratia</taxon>
    </lineage>
</organism>
<dbReference type="AlphaFoldDB" id="A0A379Z0N1"/>